<comment type="similarity">
    <text evidence="1 8">Belongs to the N(4)/N(6)-methyltransferase family.</text>
</comment>
<evidence type="ECO:0000256" key="4">
    <source>
        <dbReference type="ARBA" id="ARBA00022679"/>
    </source>
</evidence>
<keyword evidence="3 8" id="KW-0489">Methyltransferase</keyword>
<dbReference type="InterPro" id="IPR012327">
    <property type="entry name" value="MeTrfase_D12"/>
</dbReference>
<dbReference type="InterPro" id="IPR029063">
    <property type="entry name" value="SAM-dependent_MTases_sf"/>
</dbReference>
<dbReference type="EMBL" id="RCTF01000014">
    <property type="protein sequence ID" value="RLP75840.1"/>
    <property type="molecule type" value="Genomic_DNA"/>
</dbReference>
<dbReference type="PANTHER" id="PTHR30481">
    <property type="entry name" value="DNA ADENINE METHYLASE"/>
    <property type="match status" value="1"/>
</dbReference>
<evidence type="ECO:0000256" key="7">
    <source>
        <dbReference type="PIRSR" id="PIRSR000398-1"/>
    </source>
</evidence>
<evidence type="ECO:0000256" key="3">
    <source>
        <dbReference type="ARBA" id="ARBA00022603"/>
    </source>
</evidence>
<dbReference type="Gene3D" id="3.40.50.150">
    <property type="entry name" value="Vaccinia Virus protein VP39"/>
    <property type="match status" value="1"/>
</dbReference>
<evidence type="ECO:0000256" key="2">
    <source>
        <dbReference type="ARBA" id="ARBA00011900"/>
    </source>
</evidence>
<reference evidence="9 10" key="1">
    <citation type="submission" date="2018-10" db="EMBL/GenBank/DDBJ databases">
        <title>Xanthobacter tagetidis genome sequencing and assembly.</title>
        <authorList>
            <person name="Maclea K.S."/>
            <person name="Goen A.E."/>
            <person name="Fatima S.A."/>
        </authorList>
    </citation>
    <scope>NUCLEOTIDE SEQUENCE [LARGE SCALE GENOMIC DNA]</scope>
    <source>
        <strain evidence="9 10">ATCC 700314</strain>
    </source>
</reference>
<feature type="binding site" evidence="7">
    <location>
        <position position="194"/>
    </location>
    <ligand>
        <name>S-adenosyl-L-methionine</name>
        <dbReference type="ChEBI" id="CHEBI:59789"/>
    </ligand>
</feature>
<proteinExistence type="inferred from homology"/>
<protein>
    <recommendedName>
        <fullName evidence="2 8">Site-specific DNA-methyltransferase (adenine-specific)</fullName>
        <ecNumber evidence="2 8">2.1.1.72</ecNumber>
    </recommendedName>
</protein>
<dbReference type="AlphaFoldDB" id="A0A3L7A7M1"/>
<dbReference type="OrthoDB" id="9805629at2"/>
<evidence type="ECO:0000313" key="9">
    <source>
        <dbReference type="EMBL" id="RLP75840.1"/>
    </source>
</evidence>
<organism evidence="9 10">
    <name type="scientific">Xanthobacter tagetidis</name>
    <dbReference type="NCBI Taxonomy" id="60216"/>
    <lineage>
        <taxon>Bacteria</taxon>
        <taxon>Pseudomonadati</taxon>
        <taxon>Pseudomonadota</taxon>
        <taxon>Alphaproteobacteria</taxon>
        <taxon>Hyphomicrobiales</taxon>
        <taxon>Xanthobacteraceae</taxon>
        <taxon>Xanthobacter</taxon>
    </lineage>
</organism>
<dbReference type="Gene3D" id="1.10.1020.10">
    <property type="entry name" value="Adenine-specific Methyltransferase, Domain 2"/>
    <property type="match status" value="1"/>
</dbReference>
<evidence type="ECO:0000256" key="1">
    <source>
        <dbReference type="ARBA" id="ARBA00006594"/>
    </source>
</evidence>
<dbReference type="InterPro" id="IPR023095">
    <property type="entry name" value="Ade_MeTrfase_dom_2"/>
</dbReference>
<dbReference type="Pfam" id="PF02086">
    <property type="entry name" value="MethyltransfD12"/>
    <property type="match status" value="1"/>
</dbReference>
<dbReference type="InterPro" id="IPR002052">
    <property type="entry name" value="DNA_methylase_N6_adenine_CS"/>
</dbReference>
<evidence type="ECO:0000313" key="10">
    <source>
        <dbReference type="Proteomes" id="UP000269692"/>
    </source>
</evidence>
<dbReference type="EC" id="2.1.1.72" evidence="2 8"/>
<dbReference type="GO" id="GO:0009307">
    <property type="term" value="P:DNA restriction-modification system"/>
    <property type="evidence" value="ECO:0007669"/>
    <property type="project" value="InterPro"/>
</dbReference>
<dbReference type="PRINTS" id="PR00505">
    <property type="entry name" value="D12N6MTFRASE"/>
</dbReference>
<feature type="binding site" evidence="7">
    <location>
        <position position="66"/>
    </location>
    <ligand>
        <name>S-adenosyl-L-methionine</name>
        <dbReference type="ChEBI" id="CHEBI:59789"/>
    </ligand>
</feature>
<dbReference type="NCBIfam" id="TIGR00571">
    <property type="entry name" value="dam"/>
    <property type="match status" value="1"/>
</dbReference>
<evidence type="ECO:0000256" key="5">
    <source>
        <dbReference type="ARBA" id="ARBA00022691"/>
    </source>
</evidence>
<dbReference type="GO" id="GO:0006298">
    <property type="term" value="P:mismatch repair"/>
    <property type="evidence" value="ECO:0007669"/>
    <property type="project" value="TreeGrafter"/>
</dbReference>
<evidence type="ECO:0000256" key="6">
    <source>
        <dbReference type="ARBA" id="ARBA00047942"/>
    </source>
</evidence>
<comment type="catalytic activity">
    <reaction evidence="6 8">
        <text>a 2'-deoxyadenosine in DNA + S-adenosyl-L-methionine = an N(6)-methyl-2'-deoxyadenosine in DNA + S-adenosyl-L-homocysteine + H(+)</text>
        <dbReference type="Rhea" id="RHEA:15197"/>
        <dbReference type="Rhea" id="RHEA-COMP:12418"/>
        <dbReference type="Rhea" id="RHEA-COMP:12419"/>
        <dbReference type="ChEBI" id="CHEBI:15378"/>
        <dbReference type="ChEBI" id="CHEBI:57856"/>
        <dbReference type="ChEBI" id="CHEBI:59789"/>
        <dbReference type="ChEBI" id="CHEBI:90615"/>
        <dbReference type="ChEBI" id="CHEBI:90616"/>
        <dbReference type="EC" id="2.1.1.72"/>
    </reaction>
</comment>
<gene>
    <name evidence="9" type="ORF">D9R14_16245</name>
</gene>
<dbReference type="GO" id="GO:1904047">
    <property type="term" value="F:S-adenosyl-L-methionine binding"/>
    <property type="evidence" value="ECO:0007669"/>
    <property type="project" value="TreeGrafter"/>
</dbReference>
<feature type="binding site" evidence="7">
    <location>
        <position position="25"/>
    </location>
    <ligand>
        <name>S-adenosyl-L-methionine</name>
        <dbReference type="ChEBI" id="CHEBI:59789"/>
    </ligand>
</feature>
<sequence>MLPLNGGGEMLPSLKGQLLKWIGNKQKFAKEIISYLPTDYGTYYEPFLGSGAVLAHLAPQRAVASDAFKPLIEIWQQLREDPDGLVRWYSQRHSLIASMGKEGAYETIKASYNASPNGADLLFLSRVCYGGVVRFRKADGYMSTPCGPHQPMHPDSFAERARIWAARTRAAKFVHADFEDVMRLAGRGDVCYLDPPYVDSQAILYGAQRFSLSRLFNVIRESKSRGVRIALSIDGTKKSGDKKVDVSIPDGLFEREEYIHIGRSMLRRFQMDGQTLESEHVSDRLLLTY</sequence>
<accession>A0A3L7A7M1</accession>
<dbReference type="InterPro" id="IPR012263">
    <property type="entry name" value="M_m6A_EcoRV"/>
</dbReference>
<dbReference type="Proteomes" id="UP000269692">
    <property type="component" value="Unassembled WGS sequence"/>
</dbReference>
<feature type="binding site" evidence="7">
    <location>
        <position position="21"/>
    </location>
    <ligand>
        <name>S-adenosyl-L-methionine</name>
        <dbReference type="ChEBI" id="CHEBI:59789"/>
    </ligand>
</feature>
<dbReference type="PIRSF" id="PIRSF000398">
    <property type="entry name" value="M_m6A_EcoRV"/>
    <property type="match status" value="1"/>
</dbReference>
<dbReference type="GO" id="GO:0009007">
    <property type="term" value="F:site-specific DNA-methyltransferase (adenine-specific) activity"/>
    <property type="evidence" value="ECO:0007669"/>
    <property type="project" value="UniProtKB-UniRule"/>
</dbReference>
<name>A0A3L7A7M1_9HYPH</name>
<keyword evidence="4 8" id="KW-0808">Transferase</keyword>
<dbReference type="GO" id="GO:0032259">
    <property type="term" value="P:methylation"/>
    <property type="evidence" value="ECO:0007669"/>
    <property type="project" value="UniProtKB-KW"/>
</dbReference>
<evidence type="ECO:0000256" key="8">
    <source>
        <dbReference type="RuleBase" id="RU361257"/>
    </source>
</evidence>
<dbReference type="PANTHER" id="PTHR30481:SF3">
    <property type="entry name" value="DNA ADENINE METHYLASE"/>
    <property type="match status" value="1"/>
</dbReference>
<dbReference type="SUPFAM" id="SSF53335">
    <property type="entry name" value="S-adenosyl-L-methionine-dependent methyltransferases"/>
    <property type="match status" value="1"/>
</dbReference>
<comment type="caution">
    <text evidence="9">The sequence shown here is derived from an EMBL/GenBank/DDBJ whole genome shotgun (WGS) entry which is preliminary data.</text>
</comment>
<keyword evidence="5 8" id="KW-0949">S-adenosyl-L-methionine</keyword>
<dbReference type="GO" id="GO:0043565">
    <property type="term" value="F:sequence-specific DNA binding"/>
    <property type="evidence" value="ECO:0007669"/>
    <property type="project" value="TreeGrafter"/>
</dbReference>
<keyword evidence="10" id="KW-1185">Reference proteome</keyword>
<dbReference type="PROSITE" id="PS00092">
    <property type="entry name" value="N6_MTASE"/>
    <property type="match status" value="1"/>
</dbReference>